<organism evidence="2">
    <name type="scientific">marine metagenome</name>
    <dbReference type="NCBI Taxonomy" id="408172"/>
    <lineage>
        <taxon>unclassified sequences</taxon>
        <taxon>metagenomes</taxon>
        <taxon>ecological metagenomes</taxon>
    </lineage>
</organism>
<feature type="non-terminal residue" evidence="2">
    <location>
        <position position="1"/>
    </location>
</feature>
<evidence type="ECO:0000256" key="1">
    <source>
        <dbReference type="SAM" id="Phobius"/>
    </source>
</evidence>
<dbReference type="InterPro" id="IPR013783">
    <property type="entry name" value="Ig-like_fold"/>
</dbReference>
<keyword evidence="1" id="KW-0472">Membrane</keyword>
<gene>
    <name evidence="2" type="ORF">METZ01_LOCUS361110</name>
</gene>
<feature type="transmembrane region" description="Helical" evidence="1">
    <location>
        <begin position="256"/>
        <end position="273"/>
    </location>
</feature>
<feature type="transmembrane region" description="Helical" evidence="1">
    <location>
        <begin position="231"/>
        <end position="249"/>
    </location>
</feature>
<keyword evidence="1" id="KW-1133">Transmembrane helix</keyword>
<dbReference type="Gene3D" id="2.60.40.10">
    <property type="entry name" value="Immunoglobulins"/>
    <property type="match status" value="1"/>
</dbReference>
<proteinExistence type="predicted"/>
<sequence>DNGSLKSYIPLDFFYKITSASNDPPVIIGIDNTTQTVSIGTTRTFTFTSTDDSGNAPTFSVLNPPSDNSSIWSTSSSTSVVNGDNTTTFTITFTPPCTFGNKSYAINIRSTDSAGMTKDQTLGLFVSTASNADPTAPTLVSPANGATVTKPVSFQWTKSTDADNDAISYSLYFCTDSGFAGCSGTSVAAGGNLMPPFNQNLQDSLISWPRYLEAAPIYQQISKDLSMIPKWLFLLTAFGLLSGLISFSLKNISNRRIVFMFIFLTFCFSLIIISCSEKEEYGEDWEKKGDTNTSTDLTYTTSDLTSGTTYY</sequence>
<dbReference type="EMBL" id="UINC01128479">
    <property type="protein sequence ID" value="SVD08256.1"/>
    <property type="molecule type" value="Genomic_DNA"/>
</dbReference>
<feature type="non-terminal residue" evidence="2">
    <location>
        <position position="311"/>
    </location>
</feature>
<reference evidence="2" key="1">
    <citation type="submission" date="2018-05" db="EMBL/GenBank/DDBJ databases">
        <authorList>
            <person name="Lanie J.A."/>
            <person name="Ng W.-L."/>
            <person name="Kazmierczak K.M."/>
            <person name="Andrzejewski T.M."/>
            <person name="Davidsen T.M."/>
            <person name="Wayne K.J."/>
            <person name="Tettelin H."/>
            <person name="Glass J.I."/>
            <person name="Rusch D."/>
            <person name="Podicherti R."/>
            <person name="Tsui H.-C.T."/>
            <person name="Winkler M.E."/>
        </authorList>
    </citation>
    <scope>NUCLEOTIDE SEQUENCE</scope>
</reference>
<keyword evidence="1" id="KW-0812">Transmembrane</keyword>
<protein>
    <submittedName>
        <fullName evidence="2">Uncharacterized protein</fullName>
    </submittedName>
</protein>
<evidence type="ECO:0000313" key="2">
    <source>
        <dbReference type="EMBL" id="SVD08256.1"/>
    </source>
</evidence>
<dbReference type="AlphaFoldDB" id="A0A382SEG4"/>
<accession>A0A382SEG4</accession>
<name>A0A382SEG4_9ZZZZ</name>